<dbReference type="Proteomes" id="UP000054928">
    <property type="component" value="Unassembled WGS sequence"/>
</dbReference>
<keyword evidence="1" id="KW-0677">Repeat</keyword>
<dbReference type="AlphaFoldDB" id="A0A0P1AGM9"/>
<dbReference type="Pfam" id="PF13374">
    <property type="entry name" value="TPR_10"/>
    <property type="match status" value="2"/>
</dbReference>
<dbReference type="Gene3D" id="1.25.40.10">
    <property type="entry name" value="Tetratricopeptide repeat domain"/>
    <property type="match status" value="1"/>
</dbReference>
<name>A0A0P1AGM9_PLAHL</name>
<dbReference type="PANTHER" id="PTHR45641:SF19">
    <property type="entry name" value="NEPHROCYSTIN-3"/>
    <property type="match status" value="1"/>
</dbReference>
<dbReference type="InterPro" id="IPR011990">
    <property type="entry name" value="TPR-like_helical_dom_sf"/>
</dbReference>
<organism evidence="4 5">
    <name type="scientific">Plasmopara halstedii</name>
    <name type="common">Downy mildew of sunflower</name>
    <dbReference type="NCBI Taxonomy" id="4781"/>
    <lineage>
        <taxon>Eukaryota</taxon>
        <taxon>Sar</taxon>
        <taxon>Stramenopiles</taxon>
        <taxon>Oomycota</taxon>
        <taxon>Peronosporomycetes</taxon>
        <taxon>Peronosporales</taxon>
        <taxon>Peronosporaceae</taxon>
        <taxon>Plasmopara</taxon>
    </lineage>
</organism>
<dbReference type="GeneID" id="36405349"/>
<keyword evidence="5" id="KW-1185">Reference proteome</keyword>
<evidence type="ECO:0000256" key="1">
    <source>
        <dbReference type="ARBA" id="ARBA00022737"/>
    </source>
</evidence>
<evidence type="ECO:0000313" key="5">
    <source>
        <dbReference type="Proteomes" id="UP000054928"/>
    </source>
</evidence>
<dbReference type="RefSeq" id="XP_024576442.1">
    <property type="nucleotide sequence ID" value="XM_024725690.1"/>
</dbReference>
<keyword evidence="2" id="KW-0802">TPR repeat</keyword>
<sequence>MRNKEQNGARSEQYELETLHRLDEECVHQQGAGNYLKAFDCMERALVMRRHFFGVESEEVVQACRALSDMCNLLAMSFLQQDNYAVTFELLKKAEVLTQCHHPVERATTLNNFACYYRRLGKLHAAMSSLKQALALETKLKNIRSAADTQLNICAVLSQLGKHQEALNHAQEAIITLQKVLAADKDMIGGVTDASTGDIPSTRLDRISVMCIAYHNIGVEHEFLKEYAHSVASYEKGVGFAERYLGPDHSITTTIRDSWLAVKRLLASKVSVRPRSVQKGIKNAANARLSSRPRIRPRRIPNSVTKREMHSDGSNGLQIYTPPTFSSEVIPRAPLCVLPPLEDQYLFSRGFSAPGDVESFALNSSPTDIFPNPQISFGGTLSEDETRSRINNTSQNVMISTNIEAETLTYKRKDSKDVVRKSLSTVCISQRNRNDEYLKPIAHTTTLASQADDLSGLTFDSIFGGFFSEEITTKKNDELNDASGRRSYVSPLLTEMNSCTISDVGVASLSQDIRVMNKELGLSSKFICSLEEPIEDANLVAQMMHSLDQIVDPVLESEMLKVTMNGTDGEEALDVYAADASVEKRDQLLEEEETDREDLLHAGDVAGVLNDEDSRNDTSDAILQQLEVDQVISTTYAESSGDLRSRASGPRDPGPVDVLENDLTIGNLDKAVFDSNHLQAFKGVNDANNFQSSNVYAFNDEVTPNPTSVISYDSIELPLIYNYPIYNSSLETGCAVNHSNSESLETNSEDAIKDETLHDTDTPTASLNVVPSAEMEDNDNAESNDNDIKSNLDEGPES</sequence>
<dbReference type="InterPro" id="IPR019734">
    <property type="entry name" value="TPR_rpt"/>
</dbReference>
<proteinExistence type="predicted"/>
<feature type="region of interest" description="Disordered" evidence="3">
    <location>
        <begin position="637"/>
        <end position="656"/>
    </location>
</feature>
<dbReference type="SUPFAM" id="SSF48452">
    <property type="entry name" value="TPR-like"/>
    <property type="match status" value="1"/>
</dbReference>
<dbReference type="Pfam" id="PF13181">
    <property type="entry name" value="TPR_8"/>
    <property type="match status" value="1"/>
</dbReference>
<reference evidence="5" key="1">
    <citation type="submission" date="2014-09" db="EMBL/GenBank/DDBJ databases">
        <authorList>
            <person name="Sharma Rahul"/>
            <person name="Thines Marco"/>
        </authorList>
    </citation>
    <scope>NUCLEOTIDE SEQUENCE [LARGE SCALE GENOMIC DNA]</scope>
</reference>
<feature type="region of interest" description="Disordered" evidence="3">
    <location>
        <begin position="754"/>
        <end position="798"/>
    </location>
</feature>
<dbReference type="SMART" id="SM00028">
    <property type="entry name" value="TPR"/>
    <property type="match status" value="3"/>
</dbReference>
<dbReference type="PANTHER" id="PTHR45641">
    <property type="entry name" value="TETRATRICOPEPTIDE REPEAT PROTEIN (AFU_ORTHOLOGUE AFUA_6G03870)"/>
    <property type="match status" value="1"/>
</dbReference>
<dbReference type="OrthoDB" id="2148418at2759"/>
<feature type="compositionally biased region" description="Acidic residues" evidence="3">
    <location>
        <begin position="774"/>
        <end position="785"/>
    </location>
</feature>
<protein>
    <submittedName>
        <fullName evidence="4">Tetratricopeptide repeat-containing domain</fullName>
    </submittedName>
</protein>
<dbReference type="EMBL" id="CCYD01000468">
    <property type="protein sequence ID" value="CEG40073.1"/>
    <property type="molecule type" value="Genomic_DNA"/>
</dbReference>
<evidence type="ECO:0000256" key="2">
    <source>
        <dbReference type="ARBA" id="ARBA00022803"/>
    </source>
</evidence>
<evidence type="ECO:0000256" key="3">
    <source>
        <dbReference type="SAM" id="MobiDB-lite"/>
    </source>
</evidence>
<dbReference type="STRING" id="4781.A0A0P1AGM9"/>
<accession>A0A0P1AGM9</accession>
<evidence type="ECO:0000313" key="4">
    <source>
        <dbReference type="EMBL" id="CEG40073.1"/>
    </source>
</evidence>